<dbReference type="PATRIC" id="fig|742159.3.peg.3920"/>
<dbReference type="Proteomes" id="UP000004510">
    <property type="component" value="Unassembled WGS sequence"/>
</dbReference>
<protein>
    <submittedName>
        <fullName evidence="1">Uncharacterized protein</fullName>
    </submittedName>
</protein>
<dbReference type="AlphaFoldDB" id="D4X3X6"/>
<dbReference type="EMBL" id="ADMS01000007">
    <property type="protein sequence ID" value="EFF78510.1"/>
    <property type="molecule type" value="Genomic_DNA"/>
</dbReference>
<evidence type="ECO:0000313" key="2">
    <source>
        <dbReference type="Proteomes" id="UP000004510"/>
    </source>
</evidence>
<proteinExistence type="predicted"/>
<name>D4X3X6_9BURK</name>
<dbReference type="HOGENOM" id="CLU_3303075_0_0_4"/>
<accession>D4X3X6</accession>
<comment type="caution">
    <text evidence="1">The sequence shown here is derived from an EMBL/GenBank/DDBJ whole genome shotgun (WGS) entry which is preliminary data.</text>
</comment>
<reference evidence="2" key="1">
    <citation type="submission" date="2010-03" db="EMBL/GenBank/DDBJ databases">
        <title>Complete sequence of Mobiluncus curtisii ATCC 43063.</title>
        <authorList>
            <person name="Muzny D."/>
            <person name="Qin X."/>
            <person name="Deng J."/>
            <person name="Jiang H."/>
            <person name="Liu Y."/>
            <person name="Qu J."/>
            <person name="Song X.-Z."/>
            <person name="Zhang L."/>
            <person name="Thornton R."/>
            <person name="Coyle M."/>
            <person name="Francisco L."/>
            <person name="Jackson L."/>
            <person name="Javaid M."/>
            <person name="Korchina V."/>
            <person name="Kovar C."/>
            <person name="Mata R."/>
            <person name="Mathew T."/>
            <person name="Ngo R."/>
            <person name="Nguyen L."/>
            <person name="Nguyen N."/>
            <person name="Okwuonu G."/>
            <person name="Ongeri F."/>
            <person name="Pham C."/>
            <person name="Simmons D."/>
            <person name="Wilczek-Boney K."/>
            <person name="Hale W."/>
            <person name="Jakkamsetti A."/>
            <person name="Pham P."/>
            <person name="Ruth R."/>
            <person name="San Lucas F."/>
            <person name="Warren J."/>
            <person name="Zhang J."/>
            <person name="Zhao Z."/>
            <person name="Zhou C."/>
            <person name="Zhu D."/>
            <person name="Lee S."/>
            <person name="Bess C."/>
            <person name="Blankenburg K."/>
            <person name="Forbes L."/>
            <person name="Fu Q."/>
            <person name="Gubbala S."/>
            <person name="Hirani K."/>
            <person name="Jayaseelan J.C."/>
            <person name="Lara F."/>
            <person name="Munidasa M."/>
            <person name="Palculict T."/>
            <person name="Patil S."/>
            <person name="Pu L.-L."/>
            <person name="Saada N."/>
            <person name="Tang L."/>
            <person name="Weissenberger G."/>
            <person name="Zhu Y."/>
            <person name="Hemphill L."/>
            <person name="Shang Y."/>
            <person name="Youmans B."/>
            <person name="Ayvaz T."/>
            <person name="Ross M."/>
            <person name="Santibanez J."/>
            <person name="Aqrawi P."/>
            <person name="Gross S."/>
            <person name="Joshi V."/>
            <person name="Fowler G."/>
            <person name="Nazareth L."/>
            <person name="Reid J."/>
            <person name="Worley K."/>
            <person name="Petrosino J."/>
            <person name="Highlander S."/>
            <person name="Gibbs R."/>
            <person name="Gibbs R."/>
        </authorList>
    </citation>
    <scope>NUCLEOTIDE SEQUENCE [LARGE SCALE GENOMIC DNA]</scope>
    <source>
        <strain evidence="2">ATCC 43553</strain>
    </source>
</reference>
<organism evidence="1 2">
    <name type="scientific">Achromobacter piechaudii ATCC 43553</name>
    <dbReference type="NCBI Taxonomy" id="742159"/>
    <lineage>
        <taxon>Bacteria</taxon>
        <taxon>Pseudomonadati</taxon>
        <taxon>Pseudomonadota</taxon>
        <taxon>Betaproteobacteria</taxon>
        <taxon>Burkholderiales</taxon>
        <taxon>Alcaligenaceae</taxon>
        <taxon>Achromobacter</taxon>
    </lineage>
</organism>
<evidence type="ECO:0000313" key="1">
    <source>
        <dbReference type="EMBL" id="EFF78510.1"/>
    </source>
</evidence>
<sequence>MNVNKFSWRHGGARQWRAFAQQARFSPEGPSGNHDSATA</sequence>
<gene>
    <name evidence="1" type="ORF">HMPREF0004_0173</name>
</gene>